<dbReference type="AlphaFoldDB" id="A0A558AWD1"/>
<dbReference type="EMBL" id="VJWX01000445">
    <property type="protein sequence ID" value="TVT28575.1"/>
    <property type="molecule type" value="Genomic_DNA"/>
</dbReference>
<evidence type="ECO:0000313" key="1">
    <source>
        <dbReference type="EMBL" id="TVT28575.1"/>
    </source>
</evidence>
<reference evidence="1 2" key="1">
    <citation type="submission" date="2019-07" db="EMBL/GenBank/DDBJ databases">
        <authorList>
            <person name="Duangmal K."/>
            <person name="Teo W.F.A."/>
        </authorList>
    </citation>
    <scope>NUCLEOTIDE SEQUENCE [LARGE SCALE GENOMIC DNA]</scope>
    <source>
        <strain evidence="1 2">TBRC 6029</strain>
    </source>
</reference>
<comment type="caution">
    <text evidence="1">The sequence shown here is derived from an EMBL/GenBank/DDBJ whole genome shotgun (WGS) entry which is preliminary data.</text>
</comment>
<dbReference type="Proteomes" id="UP000320011">
    <property type="component" value="Unassembled WGS sequence"/>
</dbReference>
<name>A0A558AWD1_9PSEU</name>
<gene>
    <name evidence="1" type="ORF">FNH05_30120</name>
</gene>
<reference evidence="1 2" key="2">
    <citation type="submission" date="2019-08" db="EMBL/GenBank/DDBJ databases">
        <title>Amycolatopsis acidicola sp. nov., isolated from peat swamp forest soil.</title>
        <authorList>
            <person name="Srisuk N."/>
        </authorList>
    </citation>
    <scope>NUCLEOTIDE SEQUENCE [LARGE SCALE GENOMIC DNA]</scope>
    <source>
        <strain evidence="1 2">TBRC 6029</strain>
    </source>
</reference>
<accession>A0A558AWD1</accession>
<sequence length="125" mass="13365">MRERLTLLSGLALLSGTAFLFAERHERAMLPLGLLRRGRLPMSAAVALRMTYGALLLPSLQLQHRPGTSALLDGVELLPLPVLVMVTSPLAGSLVTRFGPRPAMTAGMGGPVVVIGRCCGCWAWF</sequence>
<dbReference type="RefSeq" id="WP_144592237.1">
    <property type="nucleotide sequence ID" value="NZ_VJWX01000445.1"/>
</dbReference>
<protein>
    <submittedName>
        <fullName evidence="1">MFS transporter</fullName>
    </submittedName>
</protein>
<evidence type="ECO:0000313" key="2">
    <source>
        <dbReference type="Proteomes" id="UP000320011"/>
    </source>
</evidence>
<keyword evidence="2" id="KW-1185">Reference proteome</keyword>
<proteinExistence type="predicted"/>
<organism evidence="1 2">
    <name type="scientific">Amycolatopsis rhizosphaerae</name>
    <dbReference type="NCBI Taxonomy" id="2053003"/>
    <lineage>
        <taxon>Bacteria</taxon>
        <taxon>Bacillati</taxon>
        <taxon>Actinomycetota</taxon>
        <taxon>Actinomycetes</taxon>
        <taxon>Pseudonocardiales</taxon>
        <taxon>Pseudonocardiaceae</taxon>
        <taxon>Amycolatopsis</taxon>
    </lineage>
</organism>